<reference evidence="2" key="1">
    <citation type="submission" date="2024-05" db="EMBL/GenBank/DDBJ databases">
        <title>Genome Sequences of Four Agar- Degrading Marine Bacteria.</title>
        <authorList>
            <person name="Phillips E.K."/>
            <person name="Shaffer J.C."/>
            <person name="Henson M.W."/>
            <person name="Temperton B."/>
            <person name="Thrash C.J."/>
            <person name="Martin M.O."/>
        </authorList>
    </citation>
    <scope>NUCLEOTIDE SEQUENCE</scope>
    <source>
        <strain evidence="2">EKP203</strain>
    </source>
</reference>
<organism evidence="2 3">
    <name type="scientific">Vibrio agarivorans</name>
    <dbReference type="NCBI Taxonomy" id="153622"/>
    <lineage>
        <taxon>Bacteria</taxon>
        <taxon>Pseudomonadati</taxon>
        <taxon>Pseudomonadota</taxon>
        <taxon>Gammaproteobacteria</taxon>
        <taxon>Vibrionales</taxon>
        <taxon>Vibrionaceae</taxon>
        <taxon>Vibrio</taxon>
    </lineage>
</organism>
<evidence type="ECO:0000256" key="1">
    <source>
        <dbReference type="SAM" id="SignalP"/>
    </source>
</evidence>
<gene>
    <name evidence="2" type="ORF">QWJ08_05320</name>
</gene>
<feature type="chain" id="PRO_5047413513" evidence="1">
    <location>
        <begin position="20"/>
        <end position="172"/>
    </location>
</feature>
<sequence>MKRYAVATLTALLSFGSFAADDTQCYAEKYDAYIDASLQWYADLTELTAEKYPDLEDVSEWFLQGRKNHFELNRTAVHYYLTNEPQKIATEQPVESWLSLEQSEVKTLTERNDNLGEVARTTYQDRQAKPHAKNYELRSAFADLLSHPTEIQPLLNKYNQSIEQIQSKTCNK</sequence>
<dbReference type="Proteomes" id="UP001169719">
    <property type="component" value="Unassembled WGS sequence"/>
</dbReference>
<keyword evidence="3" id="KW-1185">Reference proteome</keyword>
<evidence type="ECO:0000313" key="2">
    <source>
        <dbReference type="EMBL" id="MDN2480806.1"/>
    </source>
</evidence>
<protein>
    <submittedName>
        <fullName evidence="2">Uncharacterized protein</fullName>
    </submittedName>
</protein>
<dbReference type="RefSeq" id="WP_289960972.1">
    <property type="nucleotide sequence ID" value="NZ_CBCSJY010000008.1"/>
</dbReference>
<dbReference type="EMBL" id="JAUEOZ010000001">
    <property type="protein sequence ID" value="MDN2480806.1"/>
    <property type="molecule type" value="Genomic_DNA"/>
</dbReference>
<accession>A0ABT7XYE9</accession>
<name>A0ABT7XYE9_9VIBR</name>
<comment type="caution">
    <text evidence="2">The sequence shown here is derived from an EMBL/GenBank/DDBJ whole genome shotgun (WGS) entry which is preliminary data.</text>
</comment>
<proteinExistence type="predicted"/>
<keyword evidence="1" id="KW-0732">Signal</keyword>
<feature type="signal peptide" evidence="1">
    <location>
        <begin position="1"/>
        <end position="19"/>
    </location>
</feature>
<evidence type="ECO:0000313" key="3">
    <source>
        <dbReference type="Proteomes" id="UP001169719"/>
    </source>
</evidence>